<keyword evidence="4" id="KW-0808">Transferase</keyword>
<dbReference type="InterPro" id="IPR043149">
    <property type="entry name" value="TagF_N"/>
</dbReference>
<evidence type="ECO:0000256" key="6">
    <source>
        <dbReference type="ARBA" id="ARBA00023136"/>
    </source>
</evidence>
<evidence type="ECO:0000256" key="1">
    <source>
        <dbReference type="ARBA" id="ARBA00004202"/>
    </source>
</evidence>
<dbReference type="InterPro" id="IPR051612">
    <property type="entry name" value="Teichoic_Acid_Biosynth"/>
</dbReference>
<dbReference type="PANTHER" id="PTHR37316:SF1">
    <property type="entry name" value="TEICHOIC ACID GLYCEROL-PHOSPHATE PRIMASE"/>
    <property type="match status" value="1"/>
</dbReference>
<keyword evidence="8" id="KW-1185">Reference proteome</keyword>
<organism evidence="7 8">
    <name type="scientific">Staphylococcus argenteus</name>
    <dbReference type="NCBI Taxonomy" id="985002"/>
    <lineage>
        <taxon>Bacteria</taxon>
        <taxon>Bacillati</taxon>
        <taxon>Bacillota</taxon>
        <taxon>Bacilli</taxon>
        <taxon>Bacillales</taxon>
        <taxon>Staphylococcaceae</taxon>
        <taxon>Staphylococcus</taxon>
    </lineage>
</organism>
<sequence>MLIRLLCKIISTQKSNKPHIVFMMTFPEDILPIIKSLNTSLYDVTVLTAPKNKFHLSAINNLNVVEMSNKTLVKQIKALKSAQLIIIDNYYLLLGGYKKAPHQRVIQTWHASGALKNFGLTDNQVDLSNKAMIQQYRQVYQATDFYLVGSPNMAHCFKQSLAARDDQMLYFGIPRINKYFTVDREAIKTQLKEQYGIKNKLALYVPTYREDSADNREINKTYFENELPGYTLLNKLHPSIEVSESDQLTSIDTSTLMLMADLIISDYSSLPIEASLLNIPTIFYVYDESTYDKVRGLNKYYFGIPENYKVYSEADLITAIKANKHTLKPLFKDWHIYNTEHSLPQLLEYIDKMVTK</sequence>
<name>A0A7U7JT76_9STAP</name>
<protein>
    <submittedName>
        <fullName evidence="7">Teichoic acid biosynthesis protein</fullName>
    </submittedName>
</protein>
<evidence type="ECO:0000256" key="3">
    <source>
        <dbReference type="ARBA" id="ARBA00022475"/>
    </source>
</evidence>
<dbReference type="GO" id="GO:0019350">
    <property type="term" value="P:teichoic acid biosynthetic process"/>
    <property type="evidence" value="ECO:0007669"/>
    <property type="project" value="UniProtKB-KW"/>
</dbReference>
<evidence type="ECO:0000256" key="5">
    <source>
        <dbReference type="ARBA" id="ARBA00022944"/>
    </source>
</evidence>
<accession>A0A7U7JT76</accession>
<dbReference type="PANTHER" id="PTHR37316">
    <property type="entry name" value="TEICHOIC ACID GLYCEROL-PHOSPHATE PRIMASE"/>
    <property type="match status" value="1"/>
</dbReference>
<dbReference type="SUPFAM" id="SSF53756">
    <property type="entry name" value="UDP-Glycosyltransferase/glycogen phosphorylase"/>
    <property type="match status" value="1"/>
</dbReference>
<dbReference type="NCBIfam" id="NF041711">
    <property type="entry name" value="TagprimaseTarB"/>
    <property type="match status" value="1"/>
</dbReference>
<evidence type="ECO:0000256" key="4">
    <source>
        <dbReference type="ARBA" id="ARBA00022679"/>
    </source>
</evidence>
<dbReference type="AlphaFoldDB" id="A0A7U7JT76"/>
<dbReference type="Proteomes" id="UP000236509">
    <property type="component" value="Unassembled WGS sequence"/>
</dbReference>
<dbReference type="InterPro" id="IPR043148">
    <property type="entry name" value="TagF_C"/>
</dbReference>
<keyword evidence="6" id="KW-0472">Membrane</keyword>
<evidence type="ECO:0000256" key="2">
    <source>
        <dbReference type="ARBA" id="ARBA00010488"/>
    </source>
</evidence>
<dbReference type="Gene3D" id="3.40.50.11820">
    <property type="match status" value="1"/>
</dbReference>
<dbReference type="InterPro" id="IPR007554">
    <property type="entry name" value="Glycerophosphate_synth"/>
</dbReference>
<comment type="subcellular location">
    <subcellularLocation>
        <location evidence="1">Cell membrane</location>
        <topology evidence="1">Peripheral membrane protein</topology>
    </subcellularLocation>
</comment>
<proteinExistence type="inferred from homology"/>
<comment type="similarity">
    <text evidence="2">Belongs to the CDP-glycerol glycerophosphotransferase family.</text>
</comment>
<dbReference type="EMBL" id="CVOU01000017">
    <property type="protein sequence ID" value="CRI23449.1"/>
    <property type="molecule type" value="Genomic_DNA"/>
</dbReference>
<reference evidence="7 8" key="1">
    <citation type="submission" date="2015-04" db="EMBL/GenBank/DDBJ databases">
        <authorList>
            <person name="Cao L."/>
            <person name="Gao C.H."/>
        </authorList>
    </citation>
    <scope>NUCLEOTIDE SEQUENCE [LARGE SCALE GENOMIC DNA]</scope>
    <source>
        <strain evidence="7 8">SH3</strain>
    </source>
</reference>
<keyword evidence="3" id="KW-1003">Cell membrane</keyword>
<dbReference type="Pfam" id="PF04464">
    <property type="entry name" value="Glyphos_transf"/>
    <property type="match status" value="1"/>
</dbReference>
<dbReference type="Gene3D" id="3.40.50.12580">
    <property type="match status" value="1"/>
</dbReference>
<evidence type="ECO:0000313" key="8">
    <source>
        <dbReference type="Proteomes" id="UP000236509"/>
    </source>
</evidence>
<comment type="caution">
    <text evidence="7">The sequence shown here is derived from an EMBL/GenBank/DDBJ whole genome shotgun (WGS) entry which is preliminary data.</text>
</comment>
<gene>
    <name evidence="7" type="ORF">BN1326_50142</name>
</gene>
<evidence type="ECO:0000313" key="7">
    <source>
        <dbReference type="EMBL" id="CRI23449.1"/>
    </source>
</evidence>
<dbReference type="GO" id="GO:0005886">
    <property type="term" value="C:plasma membrane"/>
    <property type="evidence" value="ECO:0007669"/>
    <property type="project" value="UniProtKB-SubCell"/>
</dbReference>
<dbReference type="InterPro" id="IPR049698">
    <property type="entry name" value="TarB"/>
</dbReference>
<keyword evidence="5" id="KW-0777">Teichoic acid biosynthesis</keyword>
<dbReference type="GO" id="GO:0047355">
    <property type="term" value="F:CDP-glycerol glycerophosphotransferase activity"/>
    <property type="evidence" value="ECO:0007669"/>
    <property type="project" value="InterPro"/>
</dbReference>